<evidence type="ECO:0000259" key="1">
    <source>
        <dbReference type="PROSITE" id="PS50004"/>
    </source>
</evidence>
<gene>
    <name evidence="2" type="ORF">VNO78_22689</name>
</gene>
<sequence length="230" mass="24691">MEYRTLEVKLGSAKDLKDLNLLSKMDVYAVATVSGAQKTKTPVHRNAGTNPTWNFPMKFTLHESPARLTLEINLRCERTLASDKDIGEVLVPLHQLLSQPGDGKSFQHVSYQVRKPSGKPKGALNFSYKFTAHPPVGPTSSPAPPQYQYATAYVYPPPPPPQPSYGYGYAPQPGYGYPPPPSQKPSKHNFGMGLGAGLLGGALGGLLIGDMVSDVGSYHAGFGDAAGFDF</sequence>
<dbReference type="PROSITE" id="PS50004">
    <property type="entry name" value="C2"/>
    <property type="match status" value="1"/>
</dbReference>
<accession>A0AAN9S2R8</accession>
<dbReference type="EMBL" id="JAYMYS010000006">
    <property type="protein sequence ID" value="KAK7387891.1"/>
    <property type="molecule type" value="Genomic_DNA"/>
</dbReference>
<proteinExistence type="predicted"/>
<dbReference type="SMART" id="SM00239">
    <property type="entry name" value="C2"/>
    <property type="match status" value="1"/>
</dbReference>
<dbReference type="CDD" id="cd04051">
    <property type="entry name" value="C2_SRC2_like"/>
    <property type="match status" value="1"/>
</dbReference>
<reference evidence="2 3" key="1">
    <citation type="submission" date="2024-01" db="EMBL/GenBank/DDBJ databases">
        <title>The genomes of 5 underutilized Papilionoideae crops provide insights into root nodulation and disease resistanc.</title>
        <authorList>
            <person name="Jiang F."/>
        </authorList>
    </citation>
    <scope>NUCLEOTIDE SEQUENCE [LARGE SCALE GENOMIC DNA]</scope>
    <source>
        <strain evidence="2">DUOXIRENSHENG_FW03</strain>
        <tissue evidence="2">Leaves</tissue>
    </source>
</reference>
<dbReference type="InterPro" id="IPR044750">
    <property type="entry name" value="C2_SRC2/BAP"/>
</dbReference>
<comment type="caution">
    <text evidence="2">The sequence shown here is derived from an EMBL/GenBank/DDBJ whole genome shotgun (WGS) entry which is preliminary data.</text>
</comment>
<dbReference type="Pfam" id="PF00168">
    <property type="entry name" value="C2"/>
    <property type="match status" value="1"/>
</dbReference>
<dbReference type="InterPro" id="IPR035892">
    <property type="entry name" value="C2_domain_sf"/>
</dbReference>
<dbReference type="PANTHER" id="PTHR32246">
    <property type="entry name" value="INGRESSION PROTEIN FIC1"/>
    <property type="match status" value="1"/>
</dbReference>
<dbReference type="AlphaFoldDB" id="A0AAN9S2R8"/>
<dbReference type="PANTHER" id="PTHR32246:SF173">
    <property type="entry name" value="C2 DOMAIN-CONTAINING PROTEIN"/>
    <property type="match status" value="1"/>
</dbReference>
<dbReference type="Proteomes" id="UP001386955">
    <property type="component" value="Unassembled WGS sequence"/>
</dbReference>
<dbReference type="InterPro" id="IPR000008">
    <property type="entry name" value="C2_dom"/>
</dbReference>
<evidence type="ECO:0000313" key="2">
    <source>
        <dbReference type="EMBL" id="KAK7387891.1"/>
    </source>
</evidence>
<dbReference type="GO" id="GO:0006952">
    <property type="term" value="P:defense response"/>
    <property type="evidence" value="ECO:0007669"/>
    <property type="project" value="InterPro"/>
</dbReference>
<organism evidence="2 3">
    <name type="scientific">Psophocarpus tetragonolobus</name>
    <name type="common">Winged bean</name>
    <name type="synonym">Dolichos tetragonolobus</name>
    <dbReference type="NCBI Taxonomy" id="3891"/>
    <lineage>
        <taxon>Eukaryota</taxon>
        <taxon>Viridiplantae</taxon>
        <taxon>Streptophyta</taxon>
        <taxon>Embryophyta</taxon>
        <taxon>Tracheophyta</taxon>
        <taxon>Spermatophyta</taxon>
        <taxon>Magnoliopsida</taxon>
        <taxon>eudicotyledons</taxon>
        <taxon>Gunneridae</taxon>
        <taxon>Pentapetalae</taxon>
        <taxon>rosids</taxon>
        <taxon>fabids</taxon>
        <taxon>Fabales</taxon>
        <taxon>Fabaceae</taxon>
        <taxon>Papilionoideae</taxon>
        <taxon>50 kb inversion clade</taxon>
        <taxon>NPAAA clade</taxon>
        <taxon>indigoferoid/millettioid clade</taxon>
        <taxon>Phaseoleae</taxon>
        <taxon>Psophocarpus</taxon>
    </lineage>
</organism>
<dbReference type="Gene3D" id="2.60.40.150">
    <property type="entry name" value="C2 domain"/>
    <property type="match status" value="1"/>
</dbReference>
<protein>
    <recommendedName>
        <fullName evidence="1">C2 domain-containing protein</fullName>
    </recommendedName>
</protein>
<evidence type="ECO:0000313" key="3">
    <source>
        <dbReference type="Proteomes" id="UP001386955"/>
    </source>
</evidence>
<dbReference type="SUPFAM" id="SSF49562">
    <property type="entry name" value="C2 domain (Calcium/lipid-binding domain, CaLB)"/>
    <property type="match status" value="1"/>
</dbReference>
<feature type="domain" description="C2" evidence="1">
    <location>
        <begin position="1"/>
        <end position="106"/>
    </location>
</feature>
<keyword evidence="3" id="KW-1185">Reference proteome</keyword>
<name>A0AAN9S2R8_PSOTE</name>